<comment type="caution">
    <text evidence="1">The sequence shown here is derived from an EMBL/GenBank/DDBJ whole genome shotgun (WGS) entry which is preliminary data.</text>
</comment>
<dbReference type="Pfam" id="PF10989">
    <property type="entry name" value="DUF2808"/>
    <property type="match status" value="1"/>
</dbReference>
<accession>A0AAE4FTM7</accession>
<proteinExistence type="predicted"/>
<evidence type="ECO:0000313" key="2">
    <source>
        <dbReference type="Proteomes" id="UP001268256"/>
    </source>
</evidence>
<protein>
    <submittedName>
        <fullName evidence="1">DUF2808 domain-containing protein</fullName>
    </submittedName>
</protein>
<dbReference type="Proteomes" id="UP001268256">
    <property type="component" value="Unassembled WGS sequence"/>
</dbReference>
<sequence>MSTVFDSLMGLFTDLANKINGIGSLTQVLGLGIVGSLLIPWGAGAVEFPDGRVAFDLPPYFNDASTPYPTVFYPDPIYYFVLSLSPQAGEPLQRVVIKPLTNQEAIYFVPERTQAFGKQPPGRQFSLGAVTVNPDTYDVTINFQPPIPPGEVVTLALSPNRNPALDGVYQFGITAFPVGGDQAIGQDIGTARLTFYRGGDSR</sequence>
<name>A0AAE4FTM7_9CYAN</name>
<gene>
    <name evidence="1" type="ORF">RIF25_14655</name>
</gene>
<dbReference type="AlphaFoldDB" id="A0AAE4FTM7"/>
<dbReference type="EMBL" id="JAVMIP010000020">
    <property type="protein sequence ID" value="MDS3862040.1"/>
    <property type="molecule type" value="Genomic_DNA"/>
</dbReference>
<dbReference type="InterPro" id="IPR021256">
    <property type="entry name" value="DUF2808"/>
</dbReference>
<evidence type="ECO:0000313" key="1">
    <source>
        <dbReference type="EMBL" id="MDS3862040.1"/>
    </source>
</evidence>
<dbReference type="RefSeq" id="WP_322879257.1">
    <property type="nucleotide sequence ID" value="NZ_JAVMIP010000020.1"/>
</dbReference>
<keyword evidence="2" id="KW-1185">Reference proteome</keyword>
<reference evidence="2" key="1">
    <citation type="submission" date="2023-07" db="EMBL/GenBank/DDBJ databases">
        <authorList>
            <person name="Luz R."/>
            <person name="Cordeiro R."/>
            <person name="Fonseca A."/>
            <person name="Goncalves V."/>
        </authorList>
    </citation>
    <scope>NUCLEOTIDE SEQUENCE [LARGE SCALE GENOMIC DNA]</scope>
    <source>
        <strain evidence="2">BACA0444</strain>
    </source>
</reference>
<organism evidence="1 2">
    <name type="scientific">Pseudocalidococcus azoricus BACA0444</name>
    <dbReference type="NCBI Taxonomy" id="2918990"/>
    <lineage>
        <taxon>Bacteria</taxon>
        <taxon>Bacillati</taxon>
        <taxon>Cyanobacteriota</taxon>
        <taxon>Cyanophyceae</taxon>
        <taxon>Acaryochloridales</taxon>
        <taxon>Thermosynechococcaceae</taxon>
        <taxon>Pseudocalidococcus</taxon>
        <taxon>Pseudocalidococcus azoricus</taxon>
    </lineage>
</organism>